<comment type="caution">
    <text evidence="3">The sequence shown here is derived from an EMBL/GenBank/DDBJ whole genome shotgun (WGS) entry which is preliminary data.</text>
</comment>
<evidence type="ECO:0000313" key="4">
    <source>
        <dbReference type="Proteomes" id="UP001153148"/>
    </source>
</evidence>
<dbReference type="InterPro" id="IPR036213">
    <property type="entry name" value="Calpain_III_sf"/>
</dbReference>
<protein>
    <recommendedName>
        <fullName evidence="2">Peptidase C2 calpain large subunit domain-containing protein</fullName>
    </recommendedName>
</protein>
<dbReference type="InterPro" id="IPR022682">
    <property type="entry name" value="Calpain_domain_III"/>
</dbReference>
<evidence type="ECO:0000256" key="1">
    <source>
        <dbReference type="ARBA" id="ARBA00007623"/>
    </source>
</evidence>
<evidence type="ECO:0000313" key="3">
    <source>
        <dbReference type="EMBL" id="CAG2056308.1"/>
    </source>
</evidence>
<dbReference type="Gene3D" id="2.60.120.380">
    <property type="match status" value="1"/>
</dbReference>
<sequence>MLPVISPRKLSHRVHQVPVGATARAQGTSCRFKLPPGVYCIVPSTFEANEEGEFILRVFSENKNHMEEHDEEVGLGEIDARVKGQVDIDDDIPAHYFQVIPPAPSKPLRARTTSLQDDMIVLELTKDVFGSDYDSSDDNDIAIECNNDNKDPELFDISDGVLKNNLNAGGDCAGAEKPLPVHPTEIRTSISPSSAVELNTTSALANYATEAGLCNFGSVRVKEEPEPEEEKTSEKAKEFFKKIAGEDMEVDWLELKDILDYAMRKELPRASSQSQDSIVTTLLALVCGVVCRDTPLGQAFGLKVVNSVSPFIVKDMSNWSPKLAGENLPHSDEPRNVVRGRGTCYLY</sequence>
<dbReference type="PANTHER" id="PTHR10183:SF433">
    <property type="entry name" value="CALPAIN-A-RELATED"/>
    <property type="match status" value="1"/>
</dbReference>
<accession>A0ABN7NKC1</accession>
<comment type="similarity">
    <text evidence="1">Belongs to the peptidase C2 family.</text>
</comment>
<dbReference type="SUPFAM" id="SSF49758">
    <property type="entry name" value="Calpain large subunit, middle domain (domain III)"/>
    <property type="match status" value="1"/>
</dbReference>
<feature type="domain" description="Peptidase C2 calpain large subunit" evidence="2">
    <location>
        <begin position="26"/>
        <end position="59"/>
    </location>
</feature>
<keyword evidence="4" id="KW-1185">Reference proteome</keyword>
<dbReference type="Pfam" id="PF01067">
    <property type="entry name" value="Calpain_III"/>
    <property type="match status" value="1"/>
</dbReference>
<dbReference type="EMBL" id="CAJPIN010003655">
    <property type="protein sequence ID" value="CAG2056308.1"/>
    <property type="molecule type" value="Genomic_DNA"/>
</dbReference>
<gene>
    <name evidence="3" type="ORF">TPAB3V08_LOCUS3299</name>
</gene>
<evidence type="ECO:0000259" key="2">
    <source>
        <dbReference type="Pfam" id="PF01067"/>
    </source>
</evidence>
<proteinExistence type="inferred from homology"/>
<organism evidence="3 4">
    <name type="scientific">Timema podura</name>
    <name type="common">Walking stick</name>
    <dbReference type="NCBI Taxonomy" id="61482"/>
    <lineage>
        <taxon>Eukaryota</taxon>
        <taxon>Metazoa</taxon>
        <taxon>Ecdysozoa</taxon>
        <taxon>Arthropoda</taxon>
        <taxon>Hexapoda</taxon>
        <taxon>Insecta</taxon>
        <taxon>Pterygota</taxon>
        <taxon>Neoptera</taxon>
        <taxon>Polyneoptera</taxon>
        <taxon>Phasmatodea</taxon>
        <taxon>Timematodea</taxon>
        <taxon>Timematoidea</taxon>
        <taxon>Timematidae</taxon>
        <taxon>Timema</taxon>
    </lineage>
</organism>
<reference evidence="3" key="1">
    <citation type="submission" date="2021-03" db="EMBL/GenBank/DDBJ databases">
        <authorList>
            <person name="Tran Van P."/>
        </authorList>
    </citation>
    <scope>NUCLEOTIDE SEQUENCE</scope>
</reference>
<dbReference type="PANTHER" id="PTHR10183">
    <property type="entry name" value="CALPAIN"/>
    <property type="match status" value="1"/>
</dbReference>
<name>A0ABN7NKC1_TIMPD</name>
<dbReference type="InterPro" id="IPR022684">
    <property type="entry name" value="Calpain_cysteine_protease"/>
</dbReference>
<dbReference type="Proteomes" id="UP001153148">
    <property type="component" value="Unassembled WGS sequence"/>
</dbReference>